<evidence type="ECO:0000256" key="1">
    <source>
        <dbReference type="SAM" id="Coils"/>
    </source>
</evidence>
<feature type="coiled-coil region" evidence="1">
    <location>
        <begin position="476"/>
        <end position="503"/>
    </location>
</feature>
<feature type="region of interest" description="Disordered" evidence="2">
    <location>
        <begin position="175"/>
        <end position="211"/>
    </location>
</feature>
<dbReference type="Proteomes" id="UP000053327">
    <property type="component" value="Unassembled WGS sequence"/>
</dbReference>
<evidence type="ECO:0000313" key="5">
    <source>
        <dbReference type="Proteomes" id="UP000053327"/>
    </source>
</evidence>
<keyword evidence="3" id="KW-1133">Transmembrane helix</keyword>
<reference evidence="4 5" key="1">
    <citation type="submission" date="2011-08" db="EMBL/GenBank/DDBJ databases">
        <title>The Genome Sequence of Plasmodium vivax Brazil I.</title>
        <authorList>
            <consortium name="The Broad Institute Genome Sequencing Platform"/>
            <consortium name="The Broad Institute Genome Sequencing Center for Infectious Disease"/>
            <person name="Neafsey D."/>
            <person name="Carlton J."/>
            <person name="Barnwell J."/>
            <person name="Collins W."/>
            <person name="Escalante A."/>
            <person name="Mullikin J."/>
            <person name="Saul A."/>
            <person name="Guigo R."/>
            <person name="Camara F."/>
            <person name="Young S.K."/>
            <person name="Zeng Q."/>
            <person name="Gargeya S."/>
            <person name="Fitzgerald M."/>
            <person name="Haas B."/>
            <person name="Abouelleil A."/>
            <person name="Alvarado L."/>
            <person name="Arachchi H.M."/>
            <person name="Berlin A."/>
            <person name="Brown A."/>
            <person name="Chapman S.B."/>
            <person name="Chen Z."/>
            <person name="Dunbar C."/>
            <person name="Freedman E."/>
            <person name="Gearin G."/>
            <person name="Gellesch M."/>
            <person name="Goldberg J."/>
            <person name="Griggs A."/>
            <person name="Gujja S."/>
            <person name="Heiman D."/>
            <person name="Howarth C."/>
            <person name="Larson L."/>
            <person name="Lui A."/>
            <person name="MacDonald P.J.P."/>
            <person name="Montmayeur A."/>
            <person name="Murphy C."/>
            <person name="Neiman D."/>
            <person name="Pearson M."/>
            <person name="Priest M."/>
            <person name="Roberts A."/>
            <person name="Saif S."/>
            <person name="Shea T."/>
            <person name="Shenoy N."/>
            <person name="Sisk P."/>
            <person name="Stolte C."/>
            <person name="Sykes S."/>
            <person name="Wortman J."/>
            <person name="Nusbaum C."/>
            <person name="Birren B."/>
        </authorList>
    </citation>
    <scope>NUCLEOTIDE SEQUENCE [LARGE SCALE GENOMIC DNA]</scope>
    <source>
        <strain evidence="4 5">Brazil I</strain>
    </source>
</reference>
<name>A0A0J9SXG1_PLAV1</name>
<feature type="transmembrane region" description="Helical" evidence="3">
    <location>
        <begin position="615"/>
        <end position="635"/>
    </location>
</feature>
<sequence>MRFHFINIECFGSTTFGMSLNTKKSINTSSNKRCGRMLGAKEKNRMREQNYANLQKRIKILLDEDDSTFGERLNKLTHDDKFKKRFNKVLQDDLFQEKCNRMMKDKHFRQKFSELNNNNNCESQFFSPLDDSNNNVEENSDPFKYFNNLEEYFDELKSKNDNKEKIMNALRRHNSCASIPNGDTKRTTKNKRKQYRETKSVPTERAPTESVETVYVETESVETLFYEAECDEPQYDTPSKIRRNNDLERSIEPYKYKGVVEVKPFSDLPDIIKDMDSLFESEVIRYYKLRSENKGRYSYKGQDNFGKLLSFLSKNRVFIPLLSIPITVFIDADPSRKTFLQRSSADFNLLRRDGSTLKRPLSGRPFRILQGEVDLERQQRYAALQKRIKVLLDEDDNAFGERLNALAKNDHFRKQFNTLLHDDLFKRRCGELIQSENIQKNFNALKNNDKFENQSFPPMHDSNNHVEENSDPFKYYNNLEEYFDELKSKNDNKEKIIYELKRESSYKGKQNGHLKHINHDDREPVCSVERDMSINLRNTQKYERHLQPYMYSGLPKRKKKSMGKLHKLLVKMDSQIELKPQYLMTIKAPANGHHHIQRQAKCESLLSCVTKKKILVPKVFVPGLICLIPAIFMTINPVSITYLPIIAAITAVMSVIGSNMSSYALK</sequence>
<evidence type="ECO:0000256" key="3">
    <source>
        <dbReference type="SAM" id="Phobius"/>
    </source>
</evidence>
<gene>
    <name evidence="4" type="ORF">PVBG_04844</name>
</gene>
<feature type="coiled-coil region" evidence="1">
    <location>
        <begin position="146"/>
        <end position="173"/>
    </location>
</feature>
<dbReference type="AlphaFoldDB" id="A0A0J9SXG1"/>
<keyword evidence="1" id="KW-0175">Coiled coil</keyword>
<keyword evidence="3" id="KW-0812">Transmembrane</keyword>
<evidence type="ECO:0008006" key="6">
    <source>
        <dbReference type="Google" id="ProtNLM"/>
    </source>
</evidence>
<evidence type="ECO:0000256" key="2">
    <source>
        <dbReference type="SAM" id="MobiDB-lite"/>
    </source>
</evidence>
<keyword evidence="3" id="KW-0472">Membrane</keyword>
<feature type="transmembrane region" description="Helical" evidence="3">
    <location>
        <begin position="641"/>
        <end position="665"/>
    </location>
</feature>
<dbReference type="EMBL" id="KQ234797">
    <property type="protein sequence ID" value="KMZ87506.1"/>
    <property type="molecule type" value="Genomic_DNA"/>
</dbReference>
<protein>
    <recommendedName>
        <fullName evidence="6">Pv-fam-d protein</fullName>
    </recommendedName>
</protein>
<organism evidence="4 5">
    <name type="scientific">Plasmodium vivax (strain Brazil I)</name>
    <dbReference type="NCBI Taxonomy" id="1033975"/>
    <lineage>
        <taxon>Eukaryota</taxon>
        <taxon>Sar</taxon>
        <taxon>Alveolata</taxon>
        <taxon>Apicomplexa</taxon>
        <taxon>Aconoidasida</taxon>
        <taxon>Haemosporida</taxon>
        <taxon>Plasmodiidae</taxon>
        <taxon>Plasmodium</taxon>
        <taxon>Plasmodium (Plasmodium)</taxon>
    </lineage>
</organism>
<accession>A0A0J9SXG1</accession>
<evidence type="ECO:0000313" key="4">
    <source>
        <dbReference type="EMBL" id="KMZ87506.1"/>
    </source>
</evidence>
<proteinExistence type="predicted"/>
<dbReference type="OrthoDB" id="381406at2759"/>